<protein>
    <submittedName>
        <fullName evidence="4">Phage tail tape measure protein</fullName>
    </submittedName>
</protein>
<reference evidence="4 5" key="1">
    <citation type="journal article" date="2019" name="Nat. Med.">
        <title>A library of human gut bacterial isolates paired with longitudinal multiomics data enables mechanistic microbiome research.</title>
        <authorList>
            <person name="Poyet M."/>
            <person name="Groussin M."/>
            <person name="Gibbons S.M."/>
            <person name="Avila-Pacheco J."/>
            <person name="Jiang X."/>
            <person name="Kearney S.M."/>
            <person name="Perrotta A.R."/>
            <person name="Berdy B."/>
            <person name="Zhao S."/>
            <person name="Lieberman T.D."/>
            <person name="Swanson P.K."/>
            <person name="Smith M."/>
            <person name="Roesemann S."/>
            <person name="Alexander J.E."/>
            <person name="Rich S.A."/>
            <person name="Livny J."/>
            <person name="Vlamakis H."/>
            <person name="Clish C."/>
            <person name="Bullock K."/>
            <person name="Deik A."/>
            <person name="Scott J."/>
            <person name="Pierce K.A."/>
            <person name="Xavier R.J."/>
            <person name="Alm E.J."/>
        </authorList>
    </citation>
    <scope>NUCLEOTIDE SEQUENCE [LARGE SCALE GENOMIC DNA]</scope>
    <source>
        <strain evidence="4 5">BIOML-B9</strain>
    </source>
</reference>
<evidence type="ECO:0000313" key="5">
    <source>
        <dbReference type="Proteomes" id="UP000477010"/>
    </source>
</evidence>
<evidence type="ECO:0000256" key="1">
    <source>
        <dbReference type="ARBA" id="ARBA00022612"/>
    </source>
</evidence>
<dbReference type="InterPro" id="IPR010090">
    <property type="entry name" value="Phage_tape_meas"/>
</dbReference>
<feature type="domain" description="Phage tail tape measure protein" evidence="3">
    <location>
        <begin position="104"/>
        <end position="281"/>
    </location>
</feature>
<dbReference type="RefSeq" id="WP_154252027.1">
    <property type="nucleotide sequence ID" value="NZ_WKPZ01000004.1"/>
</dbReference>
<organism evidence="4 5">
    <name type="scientific">Faecalibacterium prausnitzii</name>
    <dbReference type="NCBI Taxonomy" id="853"/>
    <lineage>
        <taxon>Bacteria</taxon>
        <taxon>Bacillati</taxon>
        <taxon>Bacillota</taxon>
        <taxon>Clostridia</taxon>
        <taxon>Eubacteriales</taxon>
        <taxon>Oscillospiraceae</taxon>
        <taxon>Faecalibacterium</taxon>
    </lineage>
</organism>
<dbReference type="NCBIfam" id="TIGR01760">
    <property type="entry name" value="tape_meas_TP901"/>
    <property type="match status" value="1"/>
</dbReference>
<keyword evidence="2" id="KW-0472">Membrane</keyword>
<dbReference type="PANTHER" id="PTHR37813">
    <property type="entry name" value="FELS-2 PROPHAGE PROTEIN"/>
    <property type="match status" value="1"/>
</dbReference>
<evidence type="ECO:0000259" key="3">
    <source>
        <dbReference type="Pfam" id="PF10145"/>
    </source>
</evidence>
<dbReference type="Proteomes" id="UP000477010">
    <property type="component" value="Unassembled WGS sequence"/>
</dbReference>
<feature type="transmembrane region" description="Helical" evidence="2">
    <location>
        <begin position="542"/>
        <end position="567"/>
    </location>
</feature>
<evidence type="ECO:0000313" key="4">
    <source>
        <dbReference type="EMBL" id="MSC79708.1"/>
    </source>
</evidence>
<name>A0A6L5TEQ1_9FIRM</name>
<dbReference type="EMBL" id="WKQE01000002">
    <property type="protein sequence ID" value="MSC79708.1"/>
    <property type="molecule type" value="Genomic_DNA"/>
</dbReference>
<proteinExistence type="predicted"/>
<keyword evidence="2" id="KW-1133">Transmembrane helix</keyword>
<dbReference type="AlphaFoldDB" id="A0A6L5TEQ1"/>
<feature type="transmembrane region" description="Helical" evidence="2">
    <location>
        <begin position="672"/>
        <end position="692"/>
    </location>
</feature>
<dbReference type="Pfam" id="PF10145">
    <property type="entry name" value="PhageMin_Tail"/>
    <property type="match status" value="1"/>
</dbReference>
<accession>A0A6L5TEQ1</accession>
<gene>
    <name evidence="4" type="ORF">GKD85_02535</name>
</gene>
<comment type="caution">
    <text evidence="4">The sequence shown here is derived from an EMBL/GenBank/DDBJ whole genome shotgun (WGS) entry which is preliminary data.</text>
</comment>
<keyword evidence="1" id="KW-1188">Viral release from host cell</keyword>
<sequence>MAKSNALELSIRIAGKVDNSLTAAIKTAKSQTSGLARSVSTFAKTSAAALVGVTAAVVGTAATCGKQAADVEKAMAQTRTLLTGTADETQARTAELTQDVMNISRVTGRVSTEIAAGSYQVISAFQDTADTASILETATKAAIAGQAETVDTVNALAAVTKAYGDTSARAVTHVSDLSFETIRLGQTTMPELANGIQKASGSAAALHVSQEELYAGFATLTGVIGNTDTVGTALNTLYTKMLKPSKALSKAVESLGYKSAYAMVQQEGLGGTIKKLGQYAGGDATKFAALFSMRDLKAAQGILNTMDVYEQKLSELQDADGATDRAFMTSINNWNDMFGIASNKVSVFAQQVGMKLLPYAKDFLSDAMPKIDALMDTVLAGIDKIMPKIEALFKYLSQNGPQVAGVASAVAAAWGGMIAAPKIESGVKGVASFLSSGMGKAKGGGAKLLGKAKGFGGSMLASIKDFRANPGLFQSLPIFGWAQNVKNIPQNAIQSMMAAANPAGTATATIGNVLGAGLGAVFGKSGLNVGAVKTPLAAMGKVFLGMLGSIGPVITAIGTVIALVSILGDHLGDIRGLVQSAFGEQGVAVFDGFVGAIQNVGTTIQQAFSPEGLAGIKDLITQTFGEGAGNAFGVFIPLIQSVAGIVGQLVDLGVNYLKPLILEVFNFMTTQALPALIPLLASVVSLVGTTLVNAVKVVVGIVQTLLPIVEPVIMGIISLIQSIVSVTIKVVNSIIGALNKISVPIPDWVPGIGGKTFGFNLSKVAMPQFAQGGFTNGPSIAGEAGTEAVISFQRGVRQQNIDTWKLAGKMLGVRDDSGETPQIVFAPNITFSSDVSQEEAARKTKELFALFEQFMDQYFQKHRRTAYKPA</sequence>
<dbReference type="PANTHER" id="PTHR37813:SF1">
    <property type="entry name" value="FELS-2 PROPHAGE PROTEIN"/>
    <property type="match status" value="1"/>
</dbReference>
<keyword evidence="2" id="KW-0812">Transmembrane</keyword>
<evidence type="ECO:0000256" key="2">
    <source>
        <dbReference type="SAM" id="Phobius"/>
    </source>
</evidence>